<keyword evidence="2" id="KW-1185">Reference proteome</keyword>
<accession>A0ABV0G244</accession>
<dbReference type="RefSeq" id="WP_347704597.1">
    <property type="nucleotide sequence ID" value="NZ_JBDPZD010000002.1"/>
</dbReference>
<sequence length="130" mass="14438">MDLGDLIGKTCVVGVSYFDANGDLLKQTQFAGVVQRVDAEHGISMRLQHSDPAVAPGDFIVPPVLEAWFKAPPGHYRHAPSGVDIENPDYLVTWDVHRQRQDTPEGRHEWWDWVPNTQQPQVGTAGPDSV</sequence>
<gene>
    <name evidence="1" type="ORF">ABDJ85_09910</name>
</gene>
<protein>
    <submittedName>
        <fullName evidence="1">Uncharacterized protein</fullName>
    </submittedName>
</protein>
<evidence type="ECO:0000313" key="2">
    <source>
        <dbReference type="Proteomes" id="UP001495147"/>
    </source>
</evidence>
<evidence type="ECO:0000313" key="1">
    <source>
        <dbReference type="EMBL" id="MEO3691785.1"/>
    </source>
</evidence>
<reference evidence="1 2" key="1">
    <citation type="submission" date="2024-05" db="EMBL/GenBank/DDBJ databases">
        <title>Roseateles sp. DJS-2-20 16S ribosomal RNA gene Genome sequencing and assembly.</title>
        <authorList>
            <person name="Woo H."/>
        </authorList>
    </citation>
    <scope>NUCLEOTIDE SEQUENCE [LARGE SCALE GENOMIC DNA]</scope>
    <source>
        <strain evidence="1 2">DJS-2-20</strain>
    </source>
</reference>
<comment type="caution">
    <text evidence="1">The sequence shown here is derived from an EMBL/GenBank/DDBJ whole genome shotgun (WGS) entry which is preliminary data.</text>
</comment>
<dbReference type="EMBL" id="JBDPZD010000002">
    <property type="protein sequence ID" value="MEO3691785.1"/>
    <property type="molecule type" value="Genomic_DNA"/>
</dbReference>
<organism evidence="1 2">
    <name type="scientific">Roseateles paludis</name>
    <dbReference type="NCBI Taxonomy" id="3145238"/>
    <lineage>
        <taxon>Bacteria</taxon>
        <taxon>Pseudomonadati</taxon>
        <taxon>Pseudomonadota</taxon>
        <taxon>Betaproteobacteria</taxon>
        <taxon>Burkholderiales</taxon>
        <taxon>Sphaerotilaceae</taxon>
        <taxon>Roseateles</taxon>
    </lineage>
</organism>
<name>A0ABV0G244_9BURK</name>
<dbReference type="Proteomes" id="UP001495147">
    <property type="component" value="Unassembled WGS sequence"/>
</dbReference>
<proteinExistence type="predicted"/>